<feature type="domain" description="HTH gntR-type" evidence="4">
    <location>
        <begin position="11"/>
        <end position="78"/>
    </location>
</feature>
<dbReference type="PANTHER" id="PTHR43537:SF39">
    <property type="entry name" value="HTH-TYPE TRANSCRIPTIONAL REGULATOR MCBR"/>
    <property type="match status" value="1"/>
</dbReference>
<dbReference type="Gene3D" id="1.10.10.10">
    <property type="entry name" value="Winged helix-like DNA-binding domain superfamily/Winged helix DNA-binding domain"/>
    <property type="match status" value="1"/>
</dbReference>
<dbReference type="InterPro" id="IPR036388">
    <property type="entry name" value="WH-like_DNA-bd_sf"/>
</dbReference>
<keyword evidence="6" id="KW-1185">Reference proteome</keyword>
<evidence type="ECO:0000256" key="3">
    <source>
        <dbReference type="ARBA" id="ARBA00023163"/>
    </source>
</evidence>
<comment type="caution">
    <text evidence="5">The sequence shown here is derived from an EMBL/GenBank/DDBJ whole genome shotgun (WGS) entry which is preliminary data.</text>
</comment>
<dbReference type="PANTHER" id="PTHR43537">
    <property type="entry name" value="TRANSCRIPTIONAL REGULATOR, GNTR FAMILY"/>
    <property type="match status" value="1"/>
</dbReference>
<dbReference type="Pfam" id="PF07729">
    <property type="entry name" value="FCD"/>
    <property type="match status" value="1"/>
</dbReference>
<keyword evidence="3" id="KW-0804">Transcription</keyword>
<proteinExistence type="predicted"/>
<dbReference type="SUPFAM" id="SSF46785">
    <property type="entry name" value="Winged helix' DNA-binding domain"/>
    <property type="match status" value="1"/>
</dbReference>
<dbReference type="EMBL" id="JAUYVI010000004">
    <property type="protein sequence ID" value="MDQ7248910.1"/>
    <property type="molecule type" value="Genomic_DNA"/>
</dbReference>
<dbReference type="InterPro" id="IPR008920">
    <property type="entry name" value="TF_FadR/GntR_C"/>
</dbReference>
<name>A0ABU0YP38_9PROT</name>
<sequence>MDDRVRPIDVTTVQERVYQELRNALYQGRFMPGEVLTIRALAAALGTSPMPVREAIQRLVTENALTQLPNRTFQVAALTLENYDEWIRVRCEVEGYAAQRAALRARPGICTELRKINRIFGQAIEARDAGGMLEGNQHFHFAVYEAADSDALLKIIGSLWLRFGPVLAFVQHIEGSIEMFRRGVAVHERVIAAMERHDAKEARFALALDIRAAASWFRRHHFGAGEELQPEPLQRRGLGQARPR</sequence>
<evidence type="ECO:0000259" key="4">
    <source>
        <dbReference type="PROSITE" id="PS50949"/>
    </source>
</evidence>
<dbReference type="InterPro" id="IPR000524">
    <property type="entry name" value="Tscrpt_reg_HTH_GntR"/>
</dbReference>
<dbReference type="RefSeq" id="WP_379956391.1">
    <property type="nucleotide sequence ID" value="NZ_JAUYVI010000004.1"/>
</dbReference>
<dbReference type="SMART" id="SM00895">
    <property type="entry name" value="FCD"/>
    <property type="match status" value="1"/>
</dbReference>
<dbReference type="InterPro" id="IPR011711">
    <property type="entry name" value="GntR_C"/>
</dbReference>
<evidence type="ECO:0000256" key="2">
    <source>
        <dbReference type="ARBA" id="ARBA00023125"/>
    </source>
</evidence>
<reference evidence="6" key="1">
    <citation type="submission" date="2023-08" db="EMBL/GenBank/DDBJ databases">
        <title>Rhodospirillaceae gen. nov., a novel taxon isolated from the Yangtze River Yuezi River estuary sludge.</title>
        <authorList>
            <person name="Ruan L."/>
        </authorList>
    </citation>
    <scope>NUCLEOTIDE SEQUENCE [LARGE SCALE GENOMIC DNA]</scope>
    <source>
        <strain evidence="6">R-7</strain>
    </source>
</reference>
<evidence type="ECO:0000313" key="5">
    <source>
        <dbReference type="EMBL" id="MDQ7248910.1"/>
    </source>
</evidence>
<dbReference type="InterPro" id="IPR036390">
    <property type="entry name" value="WH_DNA-bd_sf"/>
</dbReference>
<dbReference type="PROSITE" id="PS50949">
    <property type="entry name" value="HTH_GNTR"/>
    <property type="match status" value="1"/>
</dbReference>
<evidence type="ECO:0000313" key="6">
    <source>
        <dbReference type="Proteomes" id="UP001230156"/>
    </source>
</evidence>
<dbReference type="SMART" id="SM00345">
    <property type="entry name" value="HTH_GNTR"/>
    <property type="match status" value="1"/>
</dbReference>
<keyword evidence="2" id="KW-0238">DNA-binding</keyword>
<keyword evidence="1" id="KW-0805">Transcription regulation</keyword>
<dbReference type="Pfam" id="PF00392">
    <property type="entry name" value="GntR"/>
    <property type="match status" value="1"/>
</dbReference>
<organism evidence="5 6">
    <name type="scientific">Dongia sedimenti</name>
    <dbReference type="NCBI Taxonomy" id="3064282"/>
    <lineage>
        <taxon>Bacteria</taxon>
        <taxon>Pseudomonadati</taxon>
        <taxon>Pseudomonadota</taxon>
        <taxon>Alphaproteobacteria</taxon>
        <taxon>Rhodospirillales</taxon>
        <taxon>Dongiaceae</taxon>
        <taxon>Dongia</taxon>
    </lineage>
</organism>
<evidence type="ECO:0000256" key="1">
    <source>
        <dbReference type="ARBA" id="ARBA00023015"/>
    </source>
</evidence>
<gene>
    <name evidence="5" type="ORF">Q8A70_14590</name>
</gene>
<protein>
    <submittedName>
        <fullName evidence="5">GntR family transcriptional regulator</fullName>
    </submittedName>
</protein>
<dbReference type="SUPFAM" id="SSF48008">
    <property type="entry name" value="GntR ligand-binding domain-like"/>
    <property type="match status" value="1"/>
</dbReference>
<dbReference type="Proteomes" id="UP001230156">
    <property type="component" value="Unassembled WGS sequence"/>
</dbReference>
<dbReference type="Gene3D" id="1.20.120.530">
    <property type="entry name" value="GntR ligand-binding domain-like"/>
    <property type="match status" value="1"/>
</dbReference>
<accession>A0ABU0YP38</accession>